<feature type="non-terminal residue" evidence="1">
    <location>
        <position position="63"/>
    </location>
</feature>
<reference evidence="1" key="1">
    <citation type="journal article" date="2014" name="Nat. Genet.">
        <title>Genome and transcriptome of the porcine whipworm Trichuris suis.</title>
        <authorList>
            <person name="Jex A.R."/>
            <person name="Nejsum P."/>
            <person name="Schwarz E.M."/>
            <person name="Hu L."/>
            <person name="Young N.D."/>
            <person name="Hall R.S."/>
            <person name="Korhonen P.K."/>
            <person name="Liao S."/>
            <person name="Thamsborg S."/>
            <person name="Xia J."/>
            <person name="Xu P."/>
            <person name="Wang S."/>
            <person name="Scheerlinck J.P."/>
            <person name="Hofmann A."/>
            <person name="Sternberg P.W."/>
            <person name="Wang J."/>
            <person name="Gasser R.B."/>
        </authorList>
    </citation>
    <scope>NUCLEOTIDE SEQUENCE [LARGE SCALE GENOMIC DNA]</scope>
    <source>
        <strain evidence="1">DCEP-RM93F</strain>
    </source>
</reference>
<evidence type="ECO:0000313" key="1">
    <source>
        <dbReference type="EMBL" id="KFD72958.1"/>
    </source>
</evidence>
<sequence>DDCDKQRRARTRGRKCDGIRCRRTGARTESVFCNYGCNCRMQCALMHCKTESGLQEVRSTDEL</sequence>
<dbReference type="EMBL" id="KL367475">
    <property type="protein sequence ID" value="KFD72958.1"/>
    <property type="molecule type" value="Genomic_DNA"/>
</dbReference>
<dbReference type="Proteomes" id="UP000030758">
    <property type="component" value="Unassembled WGS sequence"/>
</dbReference>
<name>A0A085NU12_9BILA</name>
<protein>
    <submittedName>
        <fullName evidence="1">Uncharacterized protein</fullName>
    </submittedName>
</protein>
<dbReference type="AlphaFoldDB" id="A0A085NU12"/>
<organism evidence="1">
    <name type="scientific">Trichuris suis</name>
    <name type="common">pig whipworm</name>
    <dbReference type="NCBI Taxonomy" id="68888"/>
    <lineage>
        <taxon>Eukaryota</taxon>
        <taxon>Metazoa</taxon>
        <taxon>Ecdysozoa</taxon>
        <taxon>Nematoda</taxon>
        <taxon>Enoplea</taxon>
        <taxon>Dorylaimia</taxon>
        <taxon>Trichinellida</taxon>
        <taxon>Trichuridae</taxon>
        <taxon>Trichuris</taxon>
    </lineage>
</organism>
<gene>
    <name evidence="1" type="ORF">M514_14862</name>
</gene>
<feature type="non-terminal residue" evidence="1">
    <location>
        <position position="1"/>
    </location>
</feature>
<proteinExistence type="predicted"/>
<accession>A0A085NU12</accession>